<feature type="chain" id="PRO_5045883186" description="ATP/GTP-binding protein" evidence="1">
    <location>
        <begin position="24"/>
        <end position="279"/>
    </location>
</feature>
<reference evidence="2 3" key="1">
    <citation type="submission" date="2023-11" db="EMBL/GenBank/DDBJ databases">
        <title>Lentzea sokolovensis, sp. nov., Lentzea kristufkii, sp. nov., and Lentzea miocenensis, sp. nov., rare actinobacteria from Sokolov Coal Basin, Miocene lacustrine sediment, Czech Republic.</title>
        <authorList>
            <person name="Lara A."/>
            <person name="Kotroba L."/>
            <person name="Nouioui I."/>
            <person name="Neumann-Schaal M."/>
            <person name="Mast Y."/>
            <person name="Chronakova A."/>
        </authorList>
    </citation>
    <scope>NUCLEOTIDE SEQUENCE [LARGE SCALE GENOMIC DNA]</scope>
    <source>
        <strain evidence="2 3">BCCO 10_0061</strain>
    </source>
</reference>
<dbReference type="RefSeq" id="WP_319980419.1">
    <property type="nucleotide sequence ID" value="NZ_JAXAVU010000016.1"/>
</dbReference>
<proteinExistence type="predicted"/>
<reference evidence="2 3" key="2">
    <citation type="submission" date="2023-11" db="EMBL/GenBank/DDBJ databases">
        <authorList>
            <person name="Lara A.C."/>
            <person name="Chronakova A."/>
        </authorList>
    </citation>
    <scope>NUCLEOTIDE SEQUENCE [LARGE SCALE GENOMIC DNA]</scope>
    <source>
        <strain evidence="2 3">BCCO 10_0061</strain>
    </source>
</reference>
<comment type="caution">
    <text evidence="2">The sequence shown here is derived from an EMBL/GenBank/DDBJ whole genome shotgun (WGS) entry which is preliminary data.</text>
</comment>
<accession>A0ABU4V9E9</accession>
<dbReference type="Proteomes" id="UP001285352">
    <property type="component" value="Unassembled WGS sequence"/>
</dbReference>
<evidence type="ECO:0000313" key="3">
    <source>
        <dbReference type="Proteomes" id="UP001285352"/>
    </source>
</evidence>
<sequence>MLTRVAFAAAITLAGLVATVSSARGDPGWGSVDCSTTPGPGCELIAEVSQAQGRPNVSGTTTQDETSDSFECRYVPVDQGDPAVPQPEGPGGWFRLLCSADGKATANRPPVWIPAGQQAEPSITPEQVAMMAKSRLRLPTPTIAVNPAGEQLVHLPTWLWLREGWRTTSASASVPGITVTAVAEPVTASWSTGDGTTVTCSGPGSPFTTGHDPKAASPDCGHTYRRASNGMPGEVYTATATVQWNVRWSGAGQSGVFPGLTTTTSTNLRVAESQALNSR</sequence>
<organism evidence="2 3">
    <name type="scientific">Lentzea sokolovensis</name>
    <dbReference type="NCBI Taxonomy" id="3095429"/>
    <lineage>
        <taxon>Bacteria</taxon>
        <taxon>Bacillati</taxon>
        <taxon>Actinomycetota</taxon>
        <taxon>Actinomycetes</taxon>
        <taxon>Pseudonocardiales</taxon>
        <taxon>Pseudonocardiaceae</taxon>
        <taxon>Lentzea</taxon>
    </lineage>
</organism>
<evidence type="ECO:0008006" key="4">
    <source>
        <dbReference type="Google" id="ProtNLM"/>
    </source>
</evidence>
<name>A0ABU4V9E9_9PSEU</name>
<evidence type="ECO:0000313" key="2">
    <source>
        <dbReference type="EMBL" id="MDX8148422.1"/>
    </source>
</evidence>
<dbReference type="EMBL" id="JAXAVU010000016">
    <property type="protein sequence ID" value="MDX8148422.1"/>
    <property type="molecule type" value="Genomic_DNA"/>
</dbReference>
<evidence type="ECO:0000256" key="1">
    <source>
        <dbReference type="SAM" id="SignalP"/>
    </source>
</evidence>
<feature type="signal peptide" evidence="1">
    <location>
        <begin position="1"/>
        <end position="23"/>
    </location>
</feature>
<keyword evidence="1" id="KW-0732">Signal</keyword>
<keyword evidence="3" id="KW-1185">Reference proteome</keyword>
<gene>
    <name evidence="2" type="ORF">SK854_40350</name>
</gene>
<protein>
    <recommendedName>
        <fullName evidence="4">ATP/GTP-binding protein</fullName>
    </recommendedName>
</protein>